<dbReference type="InterPro" id="IPR005152">
    <property type="entry name" value="Lipase_secreted"/>
</dbReference>
<dbReference type="Gene3D" id="1.10.260.130">
    <property type="match status" value="1"/>
</dbReference>
<dbReference type="AlphaFoldDB" id="A0A4U8W4A8"/>
<dbReference type="RefSeq" id="WP_130915468.1">
    <property type="nucleotide sequence ID" value="NZ_LR215973.1"/>
</dbReference>
<dbReference type="GO" id="GO:0004806">
    <property type="term" value="F:triacylglycerol lipase activity"/>
    <property type="evidence" value="ECO:0007669"/>
    <property type="project" value="InterPro"/>
</dbReference>
<dbReference type="PIRSF" id="PIRSF029171">
    <property type="entry name" value="Esterase_LipA"/>
    <property type="match status" value="1"/>
</dbReference>
<sequence>MTMTTDLLTTANADDTFYASPVMTFDTAPGQIVRRRPVDTPQLPNAARAWQILYASRTGFGAPVAASGIVLTPDIDDLADPLPVVIYAPVFHGLGGRCAPSQLLAGAGFEAEAHHIAALLERGWTVAVPDGHGLGVTGIGPHRFLAGGDAARALLDMARVVRALPELDAPDPAVAVWGYGDGGRAAVWAAEQQPRYAPDIDLRGVVAGAVAADPGALIAAADGGVWAGLAVAALIGLARAYRHLPVAHILTEDGYQMAETAATMDTAALLTTYRNQSLGQWCERPDPWNDPMWRYLLANETTGRAIPQTRAHLYHGADDAIVPIEMGRNLYHTYRDRGVQVSWREFLTGHAGTASKGSEDALLRLTALLPHRRIPPPPKTT</sequence>
<dbReference type="SUPFAM" id="SSF53474">
    <property type="entry name" value="alpha/beta-Hydrolases"/>
    <property type="match status" value="1"/>
</dbReference>
<protein>
    <submittedName>
        <fullName evidence="1">Secretory lipase</fullName>
    </submittedName>
</protein>
<name>A0A4U8W4A8_9NOCA</name>
<accession>A0A4U8W4A8</accession>
<dbReference type="EMBL" id="LR215973">
    <property type="protein sequence ID" value="VFA96258.1"/>
    <property type="molecule type" value="Genomic_DNA"/>
</dbReference>
<dbReference type="Pfam" id="PF03583">
    <property type="entry name" value="LIP"/>
    <property type="match status" value="1"/>
</dbReference>
<organism evidence="1 2">
    <name type="scientific">Nocardia cyriacigeorgica</name>
    <dbReference type="NCBI Taxonomy" id="135487"/>
    <lineage>
        <taxon>Bacteria</taxon>
        <taxon>Bacillati</taxon>
        <taxon>Actinomycetota</taxon>
        <taxon>Actinomycetes</taxon>
        <taxon>Mycobacteriales</taxon>
        <taxon>Nocardiaceae</taxon>
        <taxon>Nocardia</taxon>
    </lineage>
</organism>
<proteinExistence type="predicted"/>
<dbReference type="PANTHER" id="PTHR34853">
    <property type="match status" value="1"/>
</dbReference>
<gene>
    <name evidence="1" type="ORF">NCTC10797_00007</name>
</gene>
<evidence type="ECO:0000313" key="1">
    <source>
        <dbReference type="EMBL" id="VFA96258.1"/>
    </source>
</evidence>
<evidence type="ECO:0000313" key="2">
    <source>
        <dbReference type="Proteomes" id="UP000290439"/>
    </source>
</evidence>
<dbReference type="PANTHER" id="PTHR34853:SF1">
    <property type="entry name" value="LIPASE 5"/>
    <property type="match status" value="1"/>
</dbReference>
<reference evidence="1 2" key="1">
    <citation type="submission" date="2019-02" db="EMBL/GenBank/DDBJ databases">
        <authorList>
            <consortium name="Pathogen Informatics"/>
        </authorList>
    </citation>
    <scope>NUCLEOTIDE SEQUENCE [LARGE SCALE GENOMIC DNA]</scope>
    <source>
        <strain evidence="1 2">3012STDY6756504</strain>
    </source>
</reference>
<dbReference type="GO" id="GO:0016042">
    <property type="term" value="P:lipid catabolic process"/>
    <property type="evidence" value="ECO:0007669"/>
    <property type="project" value="InterPro"/>
</dbReference>
<dbReference type="Gene3D" id="3.40.50.1820">
    <property type="entry name" value="alpha/beta hydrolase"/>
    <property type="match status" value="1"/>
</dbReference>
<dbReference type="Proteomes" id="UP000290439">
    <property type="component" value="Chromosome"/>
</dbReference>
<dbReference type="InterPro" id="IPR029058">
    <property type="entry name" value="AB_hydrolase_fold"/>
</dbReference>